<evidence type="ECO:0000313" key="4">
    <source>
        <dbReference type="Proteomes" id="UP001236404"/>
    </source>
</evidence>
<evidence type="ECO:0000313" key="3">
    <source>
        <dbReference type="EMBL" id="MDM7891725.1"/>
    </source>
</evidence>
<sequence length="377" mass="38637">MTDQQPDGWAAVPHVDTLRGTQEAPVPAGVPTPARRRRPVRRGALVGIVAGGVAVVVLAVTGVVGYVSQSASHAADRPVRAFLDDLTAGRVDDALDAAGIDHDDQDVLLTDAAYAKASGRVTGYRIAATRTDGDTATVRAYLRQGGRDVAATFTLDREGTDWGVFPVWALEAPELGEVELSVRGPAGTPVEVAGQRIATSEDGTARLSALPGTYAVAVDGGKWFTAEGASAQVSGFGVTGSAPVAMTTTLTSAGEQAAQQAVDRWVDGCIASTDAAPAGCSFYAYGEDPEYAYSNQKWTLEQRPRVTVGGWLSRGWAVSTTTFGRATFTADISGPGGVGTASAGPMNVNASGYVSGFTDEGATFESAIGNGASDTGS</sequence>
<evidence type="ECO:0000256" key="2">
    <source>
        <dbReference type="SAM" id="Phobius"/>
    </source>
</evidence>
<keyword evidence="2" id="KW-1133">Transmembrane helix</keyword>
<organism evidence="3 4">
    <name type="scientific">Curtobacterium caseinilyticum</name>
    <dbReference type="NCBI Taxonomy" id="3055137"/>
    <lineage>
        <taxon>Bacteria</taxon>
        <taxon>Bacillati</taxon>
        <taxon>Actinomycetota</taxon>
        <taxon>Actinomycetes</taxon>
        <taxon>Micrococcales</taxon>
        <taxon>Microbacteriaceae</taxon>
        <taxon>Curtobacterium</taxon>
    </lineage>
</organism>
<evidence type="ECO:0000256" key="1">
    <source>
        <dbReference type="SAM" id="MobiDB-lite"/>
    </source>
</evidence>
<keyword evidence="2" id="KW-0812">Transmembrane</keyword>
<reference evidence="3 4" key="1">
    <citation type="submission" date="2023-06" db="EMBL/GenBank/DDBJ databases">
        <authorList>
            <person name="Feng G."/>
            <person name="Li J."/>
            <person name="Zhu H."/>
        </authorList>
    </citation>
    <scope>NUCLEOTIDE SEQUENCE [LARGE SCALE GENOMIC DNA]</scope>
    <source>
        <strain evidence="3 4">RHCKG28</strain>
    </source>
</reference>
<feature type="region of interest" description="Disordered" evidence="1">
    <location>
        <begin position="1"/>
        <end position="35"/>
    </location>
</feature>
<proteinExistence type="predicted"/>
<dbReference type="Proteomes" id="UP001236404">
    <property type="component" value="Unassembled WGS sequence"/>
</dbReference>
<protein>
    <recommendedName>
        <fullName evidence="5">DUF4878 domain-containing protein</fullName>
    </recommendedName>
</protein>
<dbReference type="EMBL" id="JAUCMN010000005">
    <property type="protein sequence ID" value="MDM7891725.1"/>
    <property type="molecule type" value="Genomic_DNA"/>
</dbReference>
<feature type="transmembrane region" description="Helical" evidence="2">
    <location>
        <begin position="44"/>
        <end position="67"/>
    </location>
</feature>
<accession>A0ABT7TQ50</accession>
<gene>
    <name evidence="3" type="ORF">QUG93_08515</name>
</gene>
<comment type="caution">
    <text evidence="3">The sequence shown here is derived from an EMBL/GenBank/DDBJ whole genome shotgun (WGS) entry which is preliminary data.</text>
</comment>
<evidence type="ECO:0008006" key="5">
    <source>
        <dbReference type="Google" id="ProtNLM"/>
    </source>
</evidence>
<keyword evidence="2" id="KW-0472">Membrane</keyword>
<dbReference type="RefSeq" id="WP_289473499.1">
    <property type="nucleotide sequence ID" value="NZ_JAUCMN010000005.1"/>
</dbReference>
<feature type="compositionally biased region" description="Low complexity" evidence="1">
    <location>
        <begin position="24"/>
        <end position="33"/>
    </location>
</feature>
<keyword evidence="4" id="KW-1185">Reference proteome</keyword>
<name>A0ABT7TQ50_9MICO</name>